<dbReference type="PANTHER" id="PTHR42956:SF1">
    <property type="entry name" value="NITROGENASE IRON-MOLYBDENUM COFACTOR BIOSYNTHESIS PROTEIN NIFE"/>
    <property type="match status" value="1"/>
</dbReference>
<dbReference type="OrthoDB" id="9762718at2"/>
<organism evidence="2 3">
    <name type="scientific">Rhodoplanes elegans</name>
    <dbReference type="NCBI Taxonomy" id="29408"/>
    <lineage>
        <taxon>Bacteria</taxon>
        <taxon>Pseudomonadati</taxon>
        <taxon>Pseudomonadota</taxon>
        <taxon>Alphaproteobacteria</taxon>
        <taxon>Hyphomicrobiales</taxon>
        <taxon>Nitrobacteraceae</taxon>
        <taxon>Rhodoplanes</taxon>
    </lineage>
</organism>
<dbReference type="InterPro" id="IPR049939">
    <property type="entry name" value="NifE-like"/>
</dbReference>
<name>A0A327KNE1_9BRAD</name>
<dbReference type="GO" id="GO:0016491">
    <property type="term" value="F:oxidoreductase activity"/>
    <property type="evidence" value="ECO:0007669"/>
    <property type="project" value="InterPro"/>
</dbReference>
<reference evidence="2 3" key="1">
    <citation type="submission" date="2017-07" db="EMBL/GenBank/DDBJ databases">
        <title>Draft Genome Sequences of Select Purple Nonsulfur Bacteria.</title>
        <authorList>
            <person name="Lasarre B."/>
            <person name="Mckinlay J.B."/>
        </authorList>
    </citation>
    <scope>NUCLEOTIDE SEQUENCE [LARGE SCALE GENOMIC DNA]</scope>
    <source>
        <strain evidence="2 3">DSM 11907</strain>
    </source>
</reference>
<dbReference type="RefSeq" id="WP_111356809.1">
    <property type="nucleotide sequence ID" value="NZ_NHSK01000114.1"/>
</dbReference>
<accession>A0A327KNE1</accession>
<feature type="domain" description="Nitrogenase/oxidoreductase component 1" evidence="1">
    <location>
        <begin position="15"/>
        <end position="250"/>
    </location>
</feature>
<keyword evidence="3" id="KW-1185">Reference proteome</keyword>
<comment type="caution">
    <text evidence="2">The sequence shown here is derived from an EMBL/GenBank/DDBJ whole genome shotgun (WGS) entry which is preliminary data.</text>
</comment>
<dbReference type="InterPro" id="IPR000510">
    <property type="entry name" value="Nase/OxRdtase_comp1"/>
</dbReference>
<dbReference type="Pfam" id="PF00148">
    <property type="entry name" value="Oxidored_nitro"/>
    <property type="match status" value="1"/>
</dbReference>
<evidence type="ECO:0000259" key="1">
    <source>
        <dbReference type="Pfam" id="PF00148"/>
    </source>
</evidence>
<sequence length="402" mass="42161">MSFLLTRLPPFAADYSGVASALHDLGGLVVIHDASGCTGSYTGYDEPRWFSGRSSVFCSGLREFDAIMGNDQKLLDNILRATREADHGFVAVVASPVPMLVGFDVDGFANLVEHETGLPAFGFATTGLGLYDKGLSAAFLAVAKRFVAEPEEPPAGANILGASPLDDIDGATLVRLRRVLDRADLPLVSIWGQESGLDALGRAAGAAVNLVVAAAALPLARFMERRWGIPFVTGLPLDEHDEAALAVVLARAAAGEPSEPAPAPGLVPAPDDAGAGRQTVALVGEQIHMGAIRAALRRRRDGARIRVASFFAFDETLAEPGDCRLAHEEHAAAWLAAEDADLVVGDPLLRVLLPDAAPTGFVAVPHRAVSARLDHTSGDRCAGDPADAIRGAIDDILGRPRR</sequence>
<dbReference type="SUPFAM" id="SSF53807">
    <property type="entry name" value="Helical backbone' metal receptor"/>
    <property type="match status" value="1"/>
</dbReference>
<protein>
    <recommendedName>
        <fullName evidence="1">Nitrogenase/oxidoreductase component 1 domain-containing protein</fullName>
    </recommendedName>
</protein>
<dbReference type="Proteomes" id="UP000248863">
    <property type="component" value="Unassembled WGS sequence"/>
</dbReference>
<evidence type="ECO:0000313" key="2">
    <source>
        <dbReference type="EMBL" id="RAI39494.1"/>
    </source>
</evidence>
<proteinExistence type="predicted"/>
<dbReference type="EMBL" id="NPEU01000074">
    <property type="protein sequence ID" value="RAI39494.1"/>
    <property type="molecule type" value="Genomic_DNA"/>
</dbReference>
<dbReference type="AlphaFoldDB" id="A0A327KNE1"/>
<dbReference type="PANTHER" id="PTHR42956">
    <property type="entry name" value="NITROGENASE IRON-MOLYBDENUM COFACTOR BIOSYNTHESIS PROTEIN NIFE"/>
    <property type="match status" value="1"/>
</dbReference>
<gene>
    <name evidence="2" type="ORF">CH338_09240</name>
</gene>
<evidence type="ECO:0000313" key="3">
    <source>
        <dbReference type="Proteomes" id="UP000248863"/>
    </source>
</evidence>
<dbReference type="Gene3D" id="3.40.50.1980">
    <property type="entry name" value="Nitrogenase molybdenum iron protein domain"/>
    <property type="match status" value="2"/>
</dbReference>